<keyword evidence="1" id="KW-0812">Transmembrane</keyword>
<reference evidence="2" key="2">
    <citation type="submission" date="2021-04" db="EMBL/GenBank/DDBJ databases">
        <authorList>
            <person name="Gilroy R."/>
        </authorList>
    </citation>
    <scope>NUCLEOTIDE SEQUENCE</scope>
    <source>
        <strain evidence="2">ChiBcec8-14828</strain>
    </source>
</reference>
<organism evidence="2 3">
    <name type="scientific">Candidatus Ruthenibacterium avium</name>
    <dbReference type="NCBI Taxonomy" id="2838751"/>
    <lineage>
        <taxon>Bacteria</taxon>
        <taxon>Bacillati</taxon>
        <taxon>Bacillota</taxon>
        <taxon>Clostridia</taxon>
        <taxon>Eubacteriales</taxon>
        <taxon>Oscillospiraceae</taxon>
        <taxon>Ruthenibacterium</taxon>
    </lineage>
</organism>
<dbReference type="AlphaFoldDB" id="A0A9D2M3D9"/>
<reference evidence="2" key="1">
    <citation type="journal article" date="2021" name="PeerJ">
        <title>Extensive microbial diversity within the chicken gut microbiome revealed by metagenomics and culture.</title>
        <authorList>
            <person name="Gilroy R."/>
            <person name="Ravi A."/>
            <person name="Getino M."/>
            <person name="Pursley I."/>
            <person name="Horton D.L."/>
            <person name="Alikhan N.F."/>
            <person name="Baker D."/>
            <person name="Gharbi K."/>
            <person name="Hall N."/>
            <person name="Watson M."/>
            <person name="Adriaenssens E.M."/>
            <person name="Foster-Nyarko E."/>
            <person name="Jarju S."/>
            <person name="Secka A."/>
            <person name="Antonio M."/>
            <person name="Oren A."/>
            <person name="Chaudhuri R.R."/>
            <person name="La Ragione R."/>
            <person name="Hildebrand F."/>
            <person name="Pallen M.J."/>
        </authorList>
    </citation>
    <scope>NUCLEOTIDE SEQUENCE</scope>
    <source>
        <strain evidence="2">ChiBcec8-14828</strain>
    </source>
</reference>
<evidence type="ECO:0000313" key="3">
    <source>
        <dbReference type="Proteomes" id="UP000824209"/>
    </source>
</evidence>
<sequence length="117" mass="12657">MTRKTKALFWKAWGITAVVTALILAVMWAMNYAGWLRIFSALLGLGFAAAGLWCLAKAFEAAPDAAAVTKWYLLHAACVFVPVVFAMLVSFPDALGMVIPQLFPVVSLAVLLALEKK</sequence>
<dbReference type="Proteomes" id="UP000824209">
    <property type="component" value="Unassembled WGS sequence"/>
</dbReference>
<feature type="transmembrane region" description="Helical" evidence="1">
    <location>
        <begin position="36"/>
        <end position="59"/>
    </location>
</feature>
<gene>
    <name evidence="2" type="ORF">H9943_06800</name>
</gene>
<dbReference type="EMBL" id="DWYA01000058">
    <property type="protein sequence ID" value="HJB40089.1"/>
    <property type="molecule type" value="Genomic_DNA"/>
</dbReference>
<protein>
    <submittedName>
        <fullName evidence="2">Uncharacterized protein</fullName>
    </submittedName>
</protein>
<keyword evidence="1" id="KW-0472">Membrane</keyword>
<comment type="caution">
    <text evidence="2">The sequence shown here is derived from an EMBL/GenBank/DDBJ whole genome shotgun (WGS) entry which is preliminary data.</text>
</comment>
<evidence type="ECO:0000313" key="2">
    <source>
        <dbReference type="EMBL" id="HJB40089.1"/>
    </source>
</evidence>
<evidence type="ECO:0000256" key="1">
    <source>
        <dbReference type="SAM" id="Phobius"/>
    </source>
</evidence>
<feature type="transmembrane region" description="Helical" evidence="1">
    <location>
        <begin position="71"/>
        <end position="91"/>
    </location>
</feature>
<feature type="transmembrane region" description="Helical" evidence="1">
    <location>
        <begin position="97"/>
        <end position="114"/>
    </location>
</feature>
<proteinExistence type="predicted"/>
<name>A0A9D2M3D9_9FIRM</name>
<feature type="transmembrane region" description="Helical" evidence="1">
    <location>
        <begin position="12"/>
        <end position="30"/>
    </location>
</feature>
<keyword evidence="1" id="KW-1133">Transmembrane helix</keyword>
<accession>A0A9D2M3D9</accession>